<keyword evidence="1" id="KW-0472">Membrane</keyword>
<proteinExistence type="predicted"/>
<protein>
    <submittedName>
        <fullName evidence="3">Uncharacterized protein</fullName>
    </submittedName>
</protein>
<evidence type="ECO:0000256" key="1">
    <source>
        <dbReference type="SAM" id="Phobius"/>
    </source>
</evidence>
<evidence type="ECO:0000313" key="3">
    <source>
        <dbReference type="WBParaSite" id="nRc.2.0.1.t00085-RA"/>
    </source>
</evidence>
<dbReference type="AlphaFoldDB" id="A0A915HDE0"/>
<keyword evidence="1" id="KW-1133">Transmembrane helix</keyword>
<keyword evidence="2" id="KW-1185">Reference proteome</keyword>
<evidence type="ECO:0000313" key="2">
    <source>
        <dbReference type="Proteomes" id="UP000887565"/>
    </source>
</evidence>
<reference evidence="3" key="1">
    <citation type="submission" date="2022-11" db="UniProtKB">
        <authorList>
            <consortium name="WormBaseParasite"/>
        </authorList>
    </citation>
    <scope>IDENTIFICATION</scope>
</reference>
<organism evidence="2 3">
    <name type="scientific">Romanomermis culicivorax</name>
    <name type="common">Nematode worm</name>
    <dbReference type="NCBI Taxonomy" id="13658"/>
    <lineage>
        <taxon>Eukaryota</taxon>
        <taxon>Metazoa</taxon>
        <taxon>Ecdysozoa</taxon>
        <taxon>Nematoda</taxon>
        <taxon>Enoplea</taxon>
        <taxon>Dorylaimia</taxon>
        <taxon>Mermithida</taxon>
        <taxon>Mermithoidea</taxon>
        <taxon>Mermithidae</taxon>
        <taxon>Romanomermis</taxon>
    </lineage>
</organism>
<accession>A0A915HDE0</accession>
<feature type="transmembrane region" description="Helical" evidence="1">
    <location>
        <begin position="6"/>
        <end position="26"/>
    </location>
</feature>
<dbReference type="WBParaSite" id="nRc.2.0.1.t00085-RA">
    <property type="protein sequence ID" value="nRc.2.0.1.t00085-RA"/>
    <property type="gene ID" value="nRc.2.0.1.g00085"/>
</dbReference>
<dbReference type="Proteomes" id="UP000887565">
    <property type="component" value="Unplaced"/>
</dbReference>
<sequence length="63" mass="6892">MVGFIISILEFCLALVVVAHLLMATIMDPGSLPKGEEKFLTCLLTSDSYSPRSAEPNDIKHEV</sequence>
<keyword evidence="1" id="KW-0812">Transmembrane</keyword>
<name>A0A915HDE0_ROMCU</name>